<comment type="caution">
    <text evidence="2">The sequence shown here is derived from an EMBL/GenBank/DDBJ whole genome shotgun (WGS) entry which is preliminary data.</text>
</comment>
<dbReference type="RefSeq" id="WP_191763794.1">
    <property type="nucleotide sequence ID" value="NZ_JACSPP010000019.1"/>
</dbReference>
<organism evidence="2 3">
    <name type="scientific">Phocaeicola intestinalis</name>
    <dbReference type="NCBI Taxonomy" id="2762212"/>
    <lineage>
        <taxon>Bacteria</taxon>
        <taxon>Pseudomonadati</taxon>
        <taxon>Bacteroidota</taxon>
        <taxon>Bacteroidia</taxon>
        <taxon>Bacteroidales</taxon>
        <taxon>Bacteroidaceae</taxon>
        <taxon>Phocaeicola</taxon>
    </lineage>
</organism>
<sequence length="166" mass="19807">MENVVKVASYICQRYQREFGKRIDEMKLHKLLYFTQRESIIQTGQPIFEERFEAWKYGPVLLPIRQLYKEDALHEPLSDLAEAQYKCVFDSVFDTYAPKDSWSLSSITHGEYAWRQARQKVDADGKGHELMQTDDIRKDAERVKQRRFLYNKVVPFIYRTDSYANH</sequence>
<dbReference type="InterPro" id="IPR025272">
    <property type="entry name" value="SocA_Panacea"/>
</dbReference>
<evidence type="ECO:0000313" key="2">
    <source>
        <dbReference type="EMBL" id="MBD8040364.1"/>
    </source>
</evidence>
<name>A0ABR8Y828_9BACT</name>
<protein>
    <submittedName>
        <fullName evidence="2">DUF4065 domain-containing protein</fullName>
    </submittedName>
</protein>
<dbReference type="Proteomes" id="UP000620874">
    <property type="component" value="Unassembled WGS sequence"/>
</dbReference>
<dbReference type="Pfam" id="PF13274">
    <property type="entry name" value="SocA_Panacea"/>
    <property type="match status" value="1"/>
</dbReference>
<gene>
    <name evidence="2" type="ORF">H9625_07890</name>
</gene>
<accession>A0ABR8Y828</accession>
<dbReference type="EMBL" id="JACSPP010000019">
    <property type="protein sequence ID" value="MBD8040364.1"/>
    <property type="molecule type" value="Genomic_DNA"/>
</dbReference>
<evidence type="ECO:0000259" key="1">
    <source>
        <dbReference type="Pfam" id="PF13274"/>
    </source>
</evidence>
<keyword evidence="3" id="KW-1185">Reference proteome</keyword>
<proteinExistence type="predicted"/>
<evidence type="ECO:0000313" key="3">
    <source>
        <dbReference type="Proteomes" id="UP000620874"/>
    </source>
</evidence>
<reference evidence="2 3" key="1">
    <citation type="submission" date="2020-08" db="EMBL/GenBank/DDBJ databases">
        <title>A Genomic Blueprint of the Chicken Gut Microbiome.</title>
        <authorList>
            <person name="Gilroy R."/>
            <person name="Ravi A."/>
            <person name="Getino M."/>
            <person name="Pursley I."/>
            <person name="Horton D.L."/>
            <person name="Alikhan N.-F."/>
            <person name="Baker D."/>
            <person name="Gharbi K."/>
            <person name="Hall N."/>
            <person name="Watson M."/>
            <person name="Adriaenssens E.M."/>
            <person name="Foster-Nyarko E."/>
            <person name="Jarju S."/>
            <person name="Secka A."/>
            <person name="Antonio M."/>
            <person name="Oren A."/>
            <person name="Chaudhuri R."/>
            <person name="La Ragione R.M."/>
            <person name="Hildebrand F."/>
            <person name="Pallen M.J."/>
        </authorList>
    </citation>
    <scope>NUCLEOTIDE SEQUENCE [LARGE SCALE GENOMIC DNA]</scope>
    <source>
        <strain evidence="2 3">Sa1CVN1</strain>
    </source>
</reference>
<feature type="domain" description="Antitoxin SocA-like Panacea" evidence="1">
    <location>
        <begin position="28"/>
        <end position="114"/>
    </location>
</feature>